<evidence type="ECO:0000313" key="4">
    <source>
        <dbReference type="EMBL" id="VDM76258.1"/>
    </source>
</evidence>
<keyword evidence="5" id="KW-1185">Reference proteome</keyword>
<evidence type="ECO:0000256" key="1">
    <source>
        <dbReference type="ARBA" id="ARBA00008361"/>
    </source>
</evidence>
<accession>A0A3P7LAX1</accession>
<reference evidence="4 5" key="1">
    <citation type="submission" date="2018-11" db="EMBL/GenBank/DDBJ databases">
        <authorList>
            <consortium name="Pathogen Informatics"/>
        </authorList>
    </citation>
    <scope>NUCLEOTIDE SEQUENCE [LARGE SCALE GENOMIC DNA]</scope>
</reference>
<organism evidence="4 5">
    <name type="scientific">Strongylus vulgaris</name>
    <name type="common">Blood worm</name>
    <dbReference type="NCBI Taxonomy" id="40348"/>
    <lineage>
        <taxon>Eukaryota</taxon>
        <taxon>Metazoa</taxon>
        <taxon>Ecdysozoa</taxon>
        <taxon>Nematoda</taxon>
        <taxon>Chromadorea</taxon>
        <taxon>Rhabditida</taxon>
        <taxon>Rhabditina</taxon>
        <taxon>Rhabditomorpha</taxon>
        <taxon>Strongyloidea</taxon>
        <taxon>Strongylidae</taxon>
        <taxon>Strongylus</taxon>
    </lineage>
</organism>
<dbReference type="Pfam" id="PF01564">
    <property type="entry name" value="Spermine_synth"/>
    <property type="match status" value="1"/>
</dbReference>
<comment type="similarity">
    <text evidence="1">Belongs to the methyltransferase superfamily.</text>
</comment>
<proteinExistence type="inferred from homology"/>
<dbReference type="SUPFAM" id="SSF53335">
    <property type="entry name" value="S-adenosyl-L-methionine-dependent methyltransferases"/>
    <property type="match status" value="2"/>
</dbReference>
<protein>
    <recommendedName>
        <fullName evidence="6">PABS domain-containing protein</fullName>
    </recommendedName>
</protein>
<dbReference type="GO" id="GO:0008168">
    <property type="term" value="F:methyltransferase activity"/>
    <property type="evidence" value="ECO:0007669"/>
    <property type="project" value="UniProtKB-KW"/>
</dbReference>
<dbReference type="PANTHER" id="PTHR12176:SF59">
    <property type="entry name" value="METHYLTRANSFERASE DOMAIN-CONTAINING PROTEIN-RELATED"/>
    <property type="match status" value="1"/>
</dbReference>
<evidence type="ECO:0000256" key="2">
    <source>
        <dbReference type="ARBA" id="ARBA00022603"/>
    </source>
</evidence>
<evidence type="ECO:0000313" key="5">
    <source>
        <dbReference type="Proteomes" id="UP000270094"/>
    </source>
</evidence>
<keyword evidence="2" id="KW-0489">Methyltransferase</keyword>
<dbReference type="Proteomes" id="UP000270094">
    <property type="component" value="Unassembled WGS sequence"/>
</dbReference>
<evidence type="ECO:0000256" key="3">
    <source>
        <dbReference type="ARBA" id="ARBA00022679"/>
    </source>
</evidence>
<keyword evidence="3" id="KW-0808">Transferase</keyword>
<dbReference type="InterPro" id="IPR029063">
    <property type="entry name" value="SAM-dependent_MTases_sf"/>
</dbReference>
<dbReference type="PANTHER" id="PTHR12176">
    <property type="entry name" value="SAM-DEPENDENT METHYLTRANSFERASE SUPERFAMILY PROTEIN"/>
    <property type="match status" value="1"/>
</dbReference>
<dbReference type="Gene3D" id="3.40.50.150">
    <property type="entry name" value="Vaccinia Virus protein VP39"/>
    <property type="match status" value="3"/>
</dbReference>
<name>A0A3P7LAX1_STRVU</name>
<dbReference type="EMBL" id="UYYB01096627">
    <property type="protein sequence ID" value="VDM76258.1"/>
    <property type="molecule type" value="Genomic_DNA"/>
</dbReference>
<dbReference type="AlphaFoldDB" id="A0A3P7LAX1"/>
<dbReference type="GO" id="GO:0032259">
    <property type="term" value="P:methylation"/>
    <property type="evidence" value="ECO:0007669"/>
    <property type="project" value="UniProtKB-KW"/>
</dbReference>
<sequence>MLFYFAKFSLHILVVIAAVFLTTKYGSQWGITKRETRKSEDIKRAVLQKMEKTVAKVCDTNVPKNCFFVSDRAYLDHENLIVERSLKVSDISDVKISAAELETPQELSWKNFNTKKWNINKLVIRNLYAKVMIGVAFMAEALHFDPEQYQDVLVIGLGGGVMSNFLSAVDFIKVNLTTVDIDPTMAQIAKEWFGVVENVCYNDNKPIVCPVPEFTRVEVVKHLSEVLDNEGVLALNILCMRDAIGIEDEMLATYKDHFKTCYLLRYKLSQRLLVCTNRQNWSFEEQRDRFLKNLWNIDDRLLVRREMLISKTMYSFSTAALVVPSGILNKGNRNTSVWEIDKHFLHSPYARVMVGFVFAMEGLKFNPTNKQDVLLLGLGGGVVANFLSSLKTAKLKMTSIELDPTVRDIAVKWFNLEENDMHKVITADGAQFVKDEAKKGRKYKAIFLDACYTTCPAKVFSNPDVVESIASLLDKDGVLAVNVLTAPFKNEEQVNKIMQLYKTQFTSCFTFLVGLQHVRTRSFYPRATMMSINICVTGSTVFSSLCLDSGRADGLFFEKFRRS</sequence>
<evidence type="ECO:0008006" key="6">
    <source>
        <dbReference type="Google" id="ProtNLM"/>
    </source>
</evidence>
<dbReference type="OrthoDB" id="5791544at2759"/>
<dbReference type="InterPro" id="IPR051419">
    <property type="entry name" value="Lys/N-term_MeTrsfase_sf"/>
</dbReference>
<gene>
    <name evidence="4" type="ORF">SVUK_LOCUS11256</name>
</gene>